<accession>A0A842IA45</accession>
<dbReference type="Proteomes" id="UP000555411">
    <property type="component" value="Unassembled WGS sequence"/>
</dbReference>
<dbReference type="EMBL" id="JACLQD010000003">
    <property type="protein sequence ID" value="MBC2835974.1"/>
    <property type="molecule type" value="Genomic_DNA"/>
</dbReference>
<proteinExistence type="inferred from homology"/>
<reference evidence="3 4" key="1">
    <citation type="journal article" date="2017" name="Int. J. Syst. Evol. Microbiol.">
        <title>Gemmobacter straminiformis sp. nov., isolated from an artificial fountain.</title>
        <authorList>
            <person name="Kang J.Y."/>
            <person name="Kim M.J."/>
            <person name="Chun J."/>
            <person name="Son K.P."/>
            <person name="Jahng K.Y."/>
        </authorList>
    </citation>
    <scope>NUCLEOTIDE SEQUENCE [LARGE SCALE GENOMIC DNA]</scope>
    <source>
        <strain evidence="3 4">CAM-8</strain>
    </source>
</reference>
<evidence type="ECO:0000256" key="1">
    <source>
        <dbReference type="ARBA" id="ARBA00005701"/>
    </source>
</evidence>
<dbReference type="Pfam" id="PF07896">
    <property type="entry name" value="DUF1674"/>
    <property type="match status" value="1"/>
</dbReference>
<evidence type="ECO:0000313" key="3">
    <source>
        <dbReference type="EMBL" id="MBC2835974.1"/>
    </source>
</evidence>
<dbReference type="AlphaFoldDB" id="A0A842IA45"/>
<evidence type="ECO:0000313" key="4">
    <source>
        <dbReference type="Proteomes" id="UP000555411"/>
    </source>
</evidence>
<protein>
    <submittedName>
        <fullName evidence="3">DUF1674 domain-containing protein</fullName>
    </submittedName>
</protein>
<dbReference type="InterPro" id="IPR012875">
    <property type="entry name" value="SDHF4"/>
</dbReference>
<dbReference type="RefSeq" id="WP_185797603.1">
    <property type="nucleotide sequence ID" value="NZ_JACLQD010000003.1"/>
</dbReference>
<evidence type="ECO:0000256" key="2">
    <source>
        <dbReference type="SAM" id="MobiDB-lite"/>
    </source>
</evidence>
<comment type="similarity">
    <text evidence="1">Belongs to the SDHAF4 family.</text>
</comment>
<organism evidence="3 4">
    <name type="scientific">Paragemmobacter straminiformis</name>
    <dbReference type="NCBI Taxonomy" id="2045119"/>
    <lineage>
        <taxon>Bacteria</taxon>
        <taxon>Pseudomonadati</taxon>
        <taxon>Pseudomonadota</taxon>
        <taxon>Alphaproteobacteria</taxon>
        <taxon>Rhodobacterales</taxon>
        <taxon>Paracoccaceae</taxon>
        <taxon>Paragemmobacter</taxon>
    </lineage>
</organism>
<gene>
    <name evidence="3" type="ORF">H7F16_10700</name>
</gene>
<comment type="caution">
    <text evidence="3">The sequence shown here is derived from an EMBL/GenBank/DDBJ whole genome shotgun (WGS) entry which is preliminary data.</text>
</comment>
<sequence>MSDEKALPPAALPPAALRALAEAEERRKAAKPADLPPELGGRDGPEPVRYGDWEKKGLAIDF</sequence>
<feature type="region of interest" description="Disordered" evidence="2">
    <location>
        <begin position="21"/>
        <end position="62"/>
    </location>
</feature>
<feature type="compositionally biased region" description="Basic and acidic residues" evidence="2">
    <location>
        <begin position="40"/>
        <end position="62"/>
    </location>
</feature>
<name>A0A842IA45_9RHOB</name>
<keyword evidence="4" id="KW-1185">Reference proteome</keyword>